<dbReference type="AlphaFoldDB" id="A0A2I0AS06"/>
<dbReference type="Gene3D" id="1.25.10.10">
    <property type="entry name" value="Leucine-rich Repeat Variant"/>
    <property type="match status" value="1"/>
</dbReference>
<dbReference type="InterPro" id="IPR003613">
    <property type="entry name" value="Ubox_domain"/>
</dbReference>
<dbReference type="SUPFAM" id="SSF48371">
    <property type="entry name" value="ARM repeat"/>
    <property type="match status" value="1"/>
</dbReference>
<keyword evidence="4 5" id="KW-0833">Ubl conjugation pathway</keyword>
<dbReference type="Pfam" id="PF04564">
    <property type="entry name" value="U-box"/>
    <property type="match status" value="1"/>
</dbReference>
<keyword evidence="3 5" id="KW-0808">Transferase</keyword>
<feature type="domain" description="U-box" evidence="6">
    <location>
        <begin position="5"/>
        <end position="80"/>
    </location>
</feature>
<organism evidence="7 8">
    <name type="scientific">Apostasia shenzhenica</name>
    <dbReference type="NCBI Taxonomy" id="1088818"/>
    <lineage>
        <taxon>Eukaryota</taxon>
        <taxon>Viridiplantae</taxon>
        <taxon>Streptophyta</taxon>
        <taxon>Embryophyta</taxon>
        <taxon>Tracheophyta</taxon>
        <taxon>Spermatophyta</taxon>
        <taxon>Magnoliopsida</taxon>
        <taxon>Liliopsida</taxon>
        <taxon>Asparagales</taxon>
        <taxon>Orchidaceae</taxon>
        <taxon>Apostasioideae</taxon>
        <taxon>Apostasia</taxon>
    </lineage>
</organism>
<dbReference type="STRING" id="1088818.A0A2I0AS06"/>
<dbReference type="Pfam" id="PF25598">
    <property type="entry name" value="ARM_PUB"/>
    <property type="match status" value="1"/>
</dbReference>
<comment type="pathway">
    <text evidence="2 5">Protein modification; protein ubiquitination.</text>
</comment>
<dbReference type="SUPFAM" id="SSF57850">
    <property type="entry name" value="RING/U-box"/>
    <property type="match status" value="1"/>
</dbReference>
<dbReference type="EMBL" id="KZ451953">
    <property type="protein sequence ID" value="PKA58335.1"/>
    <property type="molecule type" value="Genomic_DNA"/>
</dbReference>
<dbReference type="InterPro" id="IPR045210">
    <property type="entry name" value="RING-Ubox_PUB"/>
</dbReference>
<evidence type="ECO:0000313" key="8">
    <source>
        <dbReference type="Proteomes" id="UP000236161"/>
    </source>
</evidence>
<dbReference type="PANTHER" id="PTHR22849">
    <property type="entry name" value="WDSAM1 PROTEIN"/>
    <property type="match status" value="1"/>
</dbReference>
<dbReference type="EC" id="2.3.2.27" evidence="5"/>
<evidence type="ECO:0000259" key="6">
    <source>
        <dbReference type="PROSITE" id="PS51698"/>
    </source>
</evidence>
<dbReference type="CDD" id="cd16664">
    <property type="entry name" value="RING-Ubox_PUB"/>
    <property type="match status" value="1"/>
</dbReference>
<reference evidence="7 8" key="1">
    <citation type="journal article" date="2017" name="Nature">
        <title>The Apostasia genome and the evolution of orchids.</title>
        <authorList>
            <person name="Zhang G.Q."/>
            <person name="Liu K.W."/>
            <person name="Li Z."/>
            <person name="Lohaus R."/>
            <person name="Hsiao Y.Y."/>
            <person name="Niu S.C."/>
            <person name="Wang J.Y."/>
            <person name="Lin Y.C."/>
            <person name="Xu Q."/>
            <person name="Chen L.J."/>
            <person name="Yoshida K."/>
            <person name="Fujiwara S."/>
            <person name="Wang Z.W."/>
            <person name="Zhang Y.Q."/>
            <person name="Mitsuda N."/>
            <person name="Wang M."/>
            <person name="Liu G.H."/>
            <person name="Pecoraro L."/>
            <person name="Huang H.X."/>
            <person name="Xiao X.J."/>
            <person name="Lin M."/>
            <person name="Wu X.Y."/>
            <person name="Wu W.L."/>
            <person name="Chen Y.Y."/>
            <person name="Chang S.B."/>
            <person name="Sakamoto S."/>
            <person name="Ohme-Takagi M."/>
            <person name="Yagi M."/>
            <person name="Zeng S.J."/>
            <person name="Shen C.Y."/>
            <person name="Yeh C.M."/>
            <person name="Luo Y.B."/>
            <person name="Tsai W.C."/>
            <person name="Van de Peer Y."/>
            <person name="Liu Z.J."/>
        </authorList>
    </citation>
    <scope>NUCLEOTIDE SEQUENCE [LARGE SCALE GENOMIC DNA]</scope>
    <source>
        <strain evidence="8">cv. Shenzhen</strain>
        <tissue evidence="7">Stem</tissue>
    </source>
</reference>
<dbReference type="InterPro" id="IPR045185">
    <property type="entry name" value="PUB22/23/24-like"/>
</dbReference>
<keyword evidence="8" id="KW-1185">Reference proteome</keyword>
<name>A0A2I0AS06_9ASPA</name>
<evidence type="ECO:0000256" key="5">
    <source>
        <dbReference type="RuleBase" id="RU369093"/>
    </source>
</evidence>
<evidence type="ECO:0000256" key="2">
    <source>
        <dbReference type="ARBA" id="ARBA00004906"/>
    </source>
</evidence>
<proteinExistence type="predicted"/>
<dbReference type="Proteomes" id="UP000236161">
    <property type="component" value="Unassembled WGS sequence"/>
</dbReference>
<comment type="catalytic activity">
    <reaction evidence="1 5">
        <text>S-ubiquitinyl-[E2 ubiquitin-conjugating enzyme]-L-cysteine + [acceptor protein]-L-lysine = [E2 ubiquitin-conjugating enzyme]-L-cysteine + N(6)-ubiquitinyl-[acceptor protein]-L-lysine.</text>
        <dbReference type="EC" id="2.3.2.27"/>
    </reaction>
</comment>
<gene>
    <name evidence="7" type="primary">PUB23</name>
    <name evidence="7" type="ORF">AXF42_Ash013841</name>
</gene>
<dbReference type="InterPro" id="IPR013083">
    <property type="entry name" value="Znf_RING/FYVE/PHD"/>
</dbReference>
<dbReference type="OrthoDB" id="10064100at2759"/>
<dbReference type="SMART" id="SM00504">
    <property type="entry name" value="Ubox"/>
    <property type="match status" value="1"/>
</dbReference>
<evidence type="ECO:0000256" key="1">
    <source>
        <dbReference type="ARBA" id="ARBA00000900"/>
    </source>
</evidence>
<dbReference type="GO" id="GO:0016567">
    <property type="term" value="P:protein ubiquitination"/>
    <property type="evidence" value="ECO:0007669"/>
    <property type="project" value="UniProtKB-UniRule"/>
</dbReference>
<dbReference type="InterPro" id="IPR058678">
    <property type="entry name" value="ARM_PUB"/>
</dbReference>
<dbReference type="PANTHER" id="PTHR22849:SF168">
    <property type="entry name" value="U-BOX DOMAIN-CONTAINING PROTEIN"/>
    <property type="match status" value="1"/>
</dbReference>
<protein>
    <recommendedName>
        <fullName evidence="5 6">U-box domain-containing protein</fullName>
        <ecNumber evidence="5">2.3.2.27</ecNumber>
    </recommendedName>
    <alternativeName>
        <fullName evidence="5">RING-type E3 ubiquitin transferase PUB</fullName>
    </alternativeName>
</protein>
<dbReference type="UniPathway" id="UPA00143"/>
<evidence type="ECO:0000313" key="7">
    <source>
        <dbReference type="EMBL" id="PKA58335.1"/>
    </source>
</evidence>
<dbReference type="FunFam" id="3.30.40.10:FF:000442">
    <property type="entry name" value="RING-type E3 ubiquitin transferase"/>
    <property type="match status" value="1"/>
</dbReference>
<evidence type="ECO:0000256" key="3">
    <source>
        <dbReference type="ARBA" id="ARBA00022679"/>
    </source>
</evidence>
<evidence type="ECO:0000256" key="4">
    <source>
        <dbReference type="ARBA" id="ARBA00022786"/>
    </source>
</evidence>
<comment type="function">
    <text evidence="5">Functions as an E3 ubiquitin ligase.</text>
</comment>
<dbReference type="InterPro" id="IPR011989">
    <property type="entry name" value="ARM-like"/>
</dbReference>
<dbReference type="InterPro" id="IPR016024">
    <property type="entry name" value="ARM-type_fold"/>
</dbReference>
<sequence>MAEVEVPCFFLCPISLQMMRDPVTLPTGITYDRESIERWISSGKSATCPATNQPLPSLDLTPNHTLRRLIQAWCAANAANGVDRIPVPQISILLDESRRSPEQLLASLRRLREIAAGSDADRQCLEASGVVEFLASLISGVELECGQEEALGILCSLQISEHRDLVGLISFDSLTAILLRGSHQSRAHAAILLSSMISSAAPSQLVGFTSDHYRQIVNVLTDRTSKQATKSTLQLLVDLCPLGRNRVKAAKAGAAAALVDLLLEEEDRRTCEMALIVLDKLCGCAEGRAGLVGHGAGIAVVSKKVLRVSPAASDRAVRILQKVTRFSPTAAVLREMLQVGAVAKLCLVLQVDCGVKEKRRAKEILRIHGGVWRNSPCWSSQFLRPYPSSSRTDR</sequence>
<accession>A0A2I0AS06</accession>
<dbReference type="Gene3D" id="3.30.40.10">
    <property type="entry name" value="Zinc/RING finger domain, C3HC4 (zinc finger)"/>
    <property type="match status" value="1"/>
</dbReference>
<dbReference type="GO" id="GO:0061630">
    <property type="term" value="F:ubiquitin protein ligase activity"/>
    <property type="evidence" value="ECO:0007669"/>
    <property type="project" value="UniProtKB-UniRule"/>
</dbReference>
<dbReference type="PROSITE" id="PS51698">
    <property type="entry name" value="U_BOX"/>
    <property type="match status" value="1"/>
</dbReference>